<proteinExistence type="predicted"/>
<keyword evidence="2" id="KW-0067">ATP-binding</keyword>
<evidence type="ECO:0000313" key="2">
    <source>
        <dbReference type="EMBL" id="MDT9594896.1"/>
    </source>
</evidence>
<dbReference type="SUPFAM" id="SSF52540">
    <property type="entry name" value="P-loop containing nucleoside triphosphate hydrolases"/>
    <property type="match status" value="1"/>
</dbReference>
<keyword evidence="3" id="KW-1185">Reference proteome</keyword>
<comment type="caution">
    <text evidence="2">The sequence shown here is derived from an EMBL/GenBank/DDBJ whole genome shotgun (WGS) entry which is preliminary data.</text>
</comment>
<organism evidence="2 3">
    <name type="scientific">Nocardioides imazamoxiresistens</name>
    <dbReference type="NCBI Taxonomy" id="3231893"/>
    <lineage>
        <taxon>Bacteria</taxon>
        <taxon>Bacillati</taxon>
        <taxon>Actinomycetota</taxon>
        <taxon>Actinomycetes</taxon>
        <taxon>Propionibacteriales</taxon>
        <taxon>Nocardioidaceae</taxon>
        <taxon>Nocardioides</taxon>
    </lineage>
</organism>
<dbReference type="GO" id="GO:0005524">
    <property type="term" value="F:ATP binding"/>
    <property type="evidence" value="ECO:0007669"/>
    <property type="project" value="UniProtKB-KW"/>
</dbReference>
<dbReference type="EMBL" id="JAVYII010000008">
    <property type="protein sequence ID" value="MDT9594896.1"/>
    <property type="molecule type" value="Genomic_DNA"/>
</dbReference>
<dbReference type="InterPro" id="IPR027417">
    <property type="entry name" value="P-loop_NTPase"/>
</dbReference>
<keyword evidence="2" id="KW-0547">Nucleotide-binding</keyword>
<dbReference type="Proteomes" id="UP001268542">
    <property type="component" value="Unassembled WGS sequence"/>
</dbReference>
<dbReference type="Gene3D" id="3.40.50.300">
    <property type="entry name" value="P-loop containing nucleotide triphosphate hydrolases"/>
    <property type="match status" value="2"/>
</dbReference>
<evidence type="ECO:0000256" key="1">
    <source>
        <dbReference type="SAM" id="MobiDB-lite"/>
    </source>
</evidence>
<dbReference type="RefSeq" id="WP_315735110.1">
    <property type="nucleotide sequence ID" value="NZ_JAVYII010000008.1"/>
</dbReference>
<evidence type="ECO:0000313" key="3">
    <source>
        <dbReference type="Proteomes" id="UP001268542"/>
    </source>
</evidence>
<gene>
    <name evidence="2" type="ORF">RDV89_17540</name>
</gene>
<feature type="region of interest" description="Disordered" evidence="1">
    <location>
        <begin position="1"/>
        <end position="20"/>
    </location>
</feature>
<name>A0ABU3Q060_9ACTN</name>
<sequence>MVAETGVPLARRTAPPPAPRVERQFGRLVSRRGTRAAGHGWAPTLAPFASWDLTSEQTPVLWPLIAGDGLPPTGAPMGFDVLSGGAFFCDPMGWVTDDAIAVTNPNVFIFGKPGRGKSALVKAFLLRMTRFGYRSLILGDVKNEYEDLSRALGVEPFRIGPGLPGRINPLDLGPLADGWATADRGELARRTAVLTNRWLALLRGLIGSQRVPFGPTEERVLSHVLRHVAGWDVARSTPAAITIPMVWHALDNPSDDLIATCRYAARQAFFDSTRGLRDALGALCEGSLAGMFDAPSTFAPDWRAPIQTLSLRDLHSEGNETAVGIALMCLNSWGQGMRELVAPGDRRIVLRDEAWLQTRLSVEAVKALDSNLRLSRNDGDIQIVTYHKPSDPLSAGDVGSQAAQIAKDLLHLSDIRILMGQDAEVAAELRQLLGLTTSQQHLVTDWAMQAKGRALWMVGDRRFKVQTLLTGIEQQLTFTNAAVADVPGPGGATGVA</sequence>
<accession>A0ABU3Q060</accession>
<reference evidence="2 3" key="1">
    <citation type="submission" date="2023-08" db="EMBL/GenBank/DDBJ databases">
        <title>Nocardioides seae sp. nov., a bacterium isolated from a soil.</title>
        <authorList>
            <person name="Wang X."/>
        </authorList>
    </citation>
    <scope>NUCLEOTIDE SEQUENCE [LARGE SCALE GENOMIC DNA]</scope>
    <source>
        <strain evidence="2 3">YZH12</strain>
    </source>
</reference>
<protein>
    <submittedName>
        <fullName evidence="2">ATP-binding protein</fullName>
    </submittedName>
</protein>